<sequence length="171" mass="19966">MHAHSTKEQMQSGDIESVLKANPSINSMAYRIDLAFRDDKNYNIRWVFEAKAQYLINRTKEIQLEVKALNEELSTLCEDTEVITNENKVHQQNIEILQENIFQMKIDIQKFEEEINNKSVPESLKIIKDQNKHIISLLTQPNQQFSSDIPQVELSKSINQTQKHVDIDRIT</sequence>
<dbReference type="Proteomes" id="UP001642409">
    <property type="component" value="Unassembled WGS sequence"/>
</dbReference>
<reference evidence="2" key="1">
    <citation type="submission" date="2023-06" db="EMBL/GenBank/DDBJ databases">
        <authorList>
            <person name="Kurt Z."/>
        </authorList>
    </citation>
    <scope>NUCLEOTIDE SEQUENCE</scope>
</reference>
<organism evidence="2">
    <name type="scientific">Hexamita inflata</name>
    <dbReference type="NCBI Taxonomy" id="28002"/>
    <lineage>
        <taxon>Eukaryota</taxon>
        <taxon>Metamonada</taxon>
        <taxon>Diplomonadida</taxon>
        <taxon>Hexamitidae</taxon>
        <taxon>Hexamitinae</taxon>
        <taxon>Hexamita</taxon>
    </lineage>
</organism>
<accession>A0AA86U5H6</accession>
<reference evidence="3 4" key="2">
    <citation type="submission" date="2024-07" db="EMBL/GenBank/DDBJ databases">
        <authorList>
            <person name="Akdeniz Z."/>
        </authorList>
    </citation>
    <scope>NUCLEOTIDE SEQUENCE [LARGE SCALE GENOMIC DNA]</scope>
</reference>
<gene>
    <name evidence="2" type="ORF">HINF_LOCUS29339</name>
    <name evidence="3" type="ORF">HINF_LOCUS32195</name>
</gene>
<proteinExistence type="predicted"/>
<comment type="caution">
    <text evidence="2">The sequence shown here is derived from an EMBL/GenBank/DDBJ whole genome shotgun (WGS) entry which is preliminary data.</text>
</comment>
<dbReference type="EMBL" id="CAXDID020000109">
    <property type="protein sequence ID" value="CAL6029240.1"/>
    <property type="molecule type" value="Genomic_DNA"/>
</dbReference>
<protein>
    <submittedName>
        <fullName evidence="3">Hypothetical_protein</fullName>
    </submittedName>
</protein>
<keyword evidence="1" id="KW-0175">Coiled coil</keyword>
<dbReference type="AlphaFoldDB" id="A0AA86U5H6"/>
<name>A0AA86U5H6_9EUKA</name>
<evidence type="ECO:0000313" key="2">
    <source>
        <dbReference type="EMBL" id="CAI9941694.1"/>
    </source>
</evidence>
<keyword evidence="4" id="KW-1185">Reference proteome</keyword>
<evidence type="ECO:0000256" key="1">
    <source>
        <dbReference type="SAM" id="Coils"/>
    </source>
</evidence>
<evidence type="ECO:0000313" key="3">
    <source>
        <dbReference type="EMBL" id="CAL6029240.1"/>
    </source>
</evidence>
<feature type="coiled-coil region" evidence="1">
    <location>
        <begin position="59"/>
        <end position="114"/>
    </location>
</feature>
<evidence type="ECO:0000313" key="4">
    <source>
        <dbReference type="Proteomes" id="UP001642409"/>
    </source>
</evidence>
<dbReference type="EMBL" id="CATOUU010000695">
    <property type="protein sequence ID" value="CAI9941694.1"/>
    <property type="molecule type" value="Genomic_DNA"/>
</dbReference>